<comment type="similarity">
    <text evidence="1 7">Belongs to the Lgt family.</text>
</comment>
<feature type="transmembrane region" description="Helical" evidence="7">
    <location>
        <begin position="50"/>
        <end position="74"/>
    </location>
</feature>
<dbReference type="InterPro" id="IPR001640">
    <property type="entry name" value="Lgt"/>
</dbReference>
<dbReference type="AlphaFoldDB" id="A0A917Z7X1"/>
<proteinExistence type="inferred from homology"/>
<keyword evidence="3 7" id="KW-0808">Transferase</keyword>
<feature type="transmembrane region" description="Helical" evidence="7">
    <location>
        <begin position="246"/>
        <end position="264"/>
    </location>
</feature>
<evidence type="ECO:0000256" key="7">
    <source>
        <dbReference type="HAMAP-Rule" id="MF_01147"/>
    </source>
</evidence>
<evidence type="ECO:0000256" key="2">
    <source>
        <dbReference type="ARBA" id="ARBA00022475"/>
    </source>
</evidence>
<feature type="transmembrane region" description="Helical" evidence="7">
    <location>
        <begin position="122"/>
        <end position="142"/>
    </location>
</feature>
<keyword evidence="10" id="KW-1185">Reference proteome</keyword>
<dbReference type="GO" id="GO:0042158">
    <property type="term" value="P:lipoprotein biosynthetic process"/>
    <property type="evidence" value="ECO:0007669"/>
    <property type="project" value="UniProtKB-UniRule"/>
</dbReference>
<feature type="transmembrane region" description="Helical" evidence="7">
    <location>
        <begin position="94"/>
        <end position="115"/>
    </location>
</feature>
<keyword evidence="6 7" id="KW-0472">Membrane</keyword>
<name>A0A917Z7X1_9ACTN</name>
<keyword evidence="5 7" id="KW-1133">Transmembrane helix</keyword>
<dbReference type="EC" id="2.5.1.145" evidence="7"/>
<feature type="binding site" evidence="7">
    <location>
        <position position="143"/>
    </location>
    <ligand>
        <name>a 1,2-diacyl-sn-glycero-3-phospho-(1'-sn-glycerol)</name>
        <dbReference type="ChEBI" id="CHEBI:64716"/>
    </ligand>
</feature>
<dbReference type="Pfam" id="PF01790">
    <property type="entry name" value="LGT"/>
    <property type="match status" value="1"/>
</dbReference>
<feature type="transmembrane region" description="Helical" evidence="7">
    <location>
        <begin position="181"/>
        <end position="198"/>
    </location>
</feature>
<organism evidence="9 10">
    <name type="scientific">Nonomuraea cavernae</name>
    <dbReference type="NCBI Taxonomy" id="2045107"/>
    <lineage>
        <taxon>Bacteria</taxon>
        <taxon>Bacillati</taxon>
        <taxon>Actinomycetota</taxon>
        <taxon>Actinomycetes</taxon>
        <taxon>Streptosporangiales</taxon>
        <taxon>Streptosporangiaceae</taxon>
        <taxon>Nonomuraea</taxon>
    </lineage>
</organism>
<gene>
    <name evidence="7" type="primary">lgt</name>
    <name evidence="9" type="ORF">GCM10012289_50020</name>
</gene>
<evidence type="ECO:0000256" key="5">
    <source>
        <dbReference type="ARBA" id="ARBA00022989"/>
    </source>
</evidence>
<dbReference type="GO" id="GO:0008961">
    <property type="term" value="F:phosphatidylglycerol-prolipoprotein diacylglyceryl transferase activity"/>
    <property type="evidence" value="ECO:0007669"/>
    <property type="project" value="UniProtKB-UniRule"/>
</dbReference>
<evidence type="ECO:0000256" key="6">
    <source>
        <dbReference type="ARBA" id="ARBA00023136"/>
    </source>
</evidence>
<sequence>MPLASIPSPSEGVWYLGFVPIRAYALCIVLGVVVAVWLSERRWRARGGQAGTIIDIAVPAVIFGLIGGRLYHVITDWQTYFGPRAIKEPYQALFIWEGGLGIWGAIALGGVGVWLACRRRGLSLGAVADTVAPGIAFAQAIGRWGNWFNQELYGSPTTLPWGLEIDPDHGGEPGVLYHPTFLYESIWNLALGFALIFVGRRFALHHGRLFAVYVAGYTFGRFWIEGLRIDPVGGVDHAVHFLGLRINQWTSIVLFVGALVYIWVTRRKDTEEIVVTPGGDGSDHQADPAHQADQADDVDQAHQDDQGDQADQADRAGQADQADAAGDSSSDGSGDTKASVVPVDTDGSGETGASVRQAVPEEKNAR</sequence>
<dbReference type="RefSeq" id="WP_189126596.1">
    <property type="nucleotide sequence ID" value="NZ_BMNH01000017.1"/>
</dbReference>
<evidence type="ECO:0000256" key="8">
    <source>
        <dbReference type="SAM" id="MobiDB-lite"/>
    </source>
</evidence>
<comment type="pathway">
    <text evidence="7">Protein modification; lipoprotein biosynthesis (diacylglyceryl transfer).</text>
</comment>
<dbReference type="NCBIfam" id="TIGR00544">
    <property type="entry name" value="lgt"/>
    <property type="match status" value="1"/>
</dbReference>
<keyword evidence="2 7" id="KW-1003">Cell membrane</keyword>
<dbReference type="EMBL" id="BMNH01000017">
    <property type="protein sequence ID" value="GGO75308.1"/>
    <property type="molecule type" value="Genomic_DNA"/>
</dbReference>
<protein>
    <recommendedName>
        <fullName evidence="7">Phosphatidylglycerol--prolipoprotein diacylglyceryl transferase</fullName>
        <ecNumber evidence="7">2.5.1.145</ecNumber>
    </recommendedName>
</protein>
<feature type="transmembrane region" description="Helical" evidence="7">
    <location>
        <begin position="12"/>
        <end position="38"/>
    </location>
</feature>
<feature type="region of interest" description="Disordered" evidence="8">
    <location>
        <begin position="274"/>
        <end position="366"/>
    </location>
</feature>
<dbReference type="PROSITE" id="PS01311">
    <property type="entry name" value="LGT"/>
    <property type="match status" value="1"/>
</dbReference>
<reference evidence="9" key="1">
    <citation type="journal article" date="2014" name="Int. J. Syst. Evol. Microbiol.">
        <title>Complete genome sequence of Corynebacterium casei LMG S-19264T (=DSM 44701T), isolated from a smear-ripened cheese.</title>
        <authorList>
            <consortium name="US DOE Joint Genome Institute (JGI-PGF)"/>
            <person name="Walter F."/>
            <person name="Albersmeier A."/>
            <person name="Kalinowski J."/>
            <person name="Ruckert C."/>
        </authorList>
    </citation>
    <scope>NUCLEOTIDE SEQUENCE</scope>
    <source>
        <strain evidence="9">CGMCC 4.7368</strain>
    </source>
</reference>
<dbReference type="PANTHER" id="PTHR30589">
    <property type="entry name" value="PROLIPOPROTEIN DIACYLGLYCERYL TRANSFERASE"/>
    <property type="match status" value="1"/>
</dbReference>
<keyword evidence="4 7" id="KW-0812">Transmembrane</keyword>
<comment type="caution">
    <text evidence="9">The sequence shown here is derived from an EMBL/GenBank/DDBJ whole genome shotgun (WGS) entry which is preliminary data.</text>
</comment>
<dbReference type="PANTHER" id="PTHR30589:SF0">
    <property type="entry name" value="PHOSPHATIDYLGLYCEROL--PROLIPOPROTEIN DIACYLGLYCERYL TRANSFERASE"/>
    <property type="match status" value="1"/>
</dbReference>
<dbReference type="Proteomes" id="UP000646523">
    <property type="component" value="Unassembled WGS sequence"/>
</dbReference>
<feature type="transmembrane region" description="Helical" evidence="7">
    <location>
        <begin position="210"/>
        <end position="226"/>
    </location>
</feature>
<reference evidence="9" key="2">
    <citation type="submission" date="2020-09" db="EMBL/GenBank/DDBJ databases">
        <authorList>
            <person name="Sun Q."/>
            <person name="Zhou Y."/>
        </authorList>
    </citation>
    <scope>NUCLEOTIDE SEQUENCE</scope>
    <source>
        <strain evidence="9">CGMCC 4.7368</strain>
    </source>
</reference>
<comment type="subcellular location">
    <subcellularLocation>
        <location evidence="7">Cell membrane</location>
        <topology evidence="7">Multi-pass membrane protein</topology>
    </subcellularLocation>
</comment>
<accession>A0A917Z7X1</accession>
<comment type="catalytic activity">
    <reaction evidence="7">
        <text>L-cysteinyl-[prolipoprotein] + a 1,2-diacyl-sn-glycero-3-phospho-(1'-sn-glycerol) = an S-1,2-diacyl-sn-glyceryl-L-cysteinyl-[prolipoprotein] + sn-glycerol 1-phosphate + H(+)</text>
        <dbReference type="Rhea" id="RHEA:56712"/>
        <dbReference type="Rhea" id="RHEA-COMP:14679"/>
        <dbReference type="Rhea" id="RHEA-COMP:14680"/>
        <dbReference type="ChEBI" id="CHEBI:15378"/>
        <dbReference type="ChEBI" id="CHEBI:29950"/>
        <dbReference type="ChEBI" id="CHEBI:57685"/>
        <dbReference type="ChEBI" id="CHEBI:64716"/>
        <dbReference type="ChEBI" id="CHEBI:140658"/>
        <dbReference type="EC" id="2.5.1.145"/>
    </reaction>
</comment>
<evidence type="ECO:0000313" key="9">
    <source>
        <dbReference type="EMBL" id="GGO75308.1"/>
    </source>
</evidence>
<dbReference type="GO" id="GO:0005886">
    <property type="term" value="C:plasma membrane"/>
    <property type="evidence" value="ECO:0007669"/>
    <property type="project" value="UniProtKB-SubCell"/>
</dbReference>
<evidence type="ECO:0000256" key="1">
    <source>
        <dbReference type="ARBA" id="ARBA00007150"/>
    </source>
</evidence>
<evidence type="ECO:0000256" key="3">
    <source>
        <dbReference type="ARBA" id="ARBA00022679"/>
    </source>
</evidence>
<evidence type="ECO:0000313" key="10">
    <source>
        <dbReference type="Proteomes" id="UP000646523"/>
    </source>
</evidence>
<evidence type="ECO:0000256" key="4">
    <source>
        <dbReference type="ARBA" id="ARBA00022692"/>
    </source>
</evidence>
<dbReference type="HAMAP" id="MF_01147">
    <property type="entry name" value="Lgt"/>
    <property type="match status" value="1"/>
</dbReference>
<feature type="compositionally biased region" description="Low complexity" evidence="8">
    <location>
        <begin position="315"/>
        <end position="335"/>
    </location>
</feature>
<comment type="function">
    <text evidence="7">Catalyzes the transfer of the diacylglyceryl group from phosphatidylglycerol to the sulfhydryl group of the N-terminal cysteine of a prolipoprotein, the first step in the formation of mature lipoproteins.</text>
</comment>